<reference evidence="2" key="1">
    <citation type="submission" date="2017-01" db="EMBL/GenBank/DDBJ databases">
        <authorList>
            <person name="Varghese N."/>
            <person name="Submissions S."/>
        </authorList>
    </citation>
    <scope>NUCLEOTIDE SEQUENCE [LARGE SCALE GENOMIC DNA]</scope>
    <source>
        <strain evidence="2">DSM 23145</strain>
    </source>
</reference>
<evidence type="ECO:0008006" key="3">
    <source>
        <dbReference type="Google" id="ProtNLM"/>
    </source>
</evidence>
<evidence type="ECO:0000313" key="2">
    <source>
        <dbReference type="Proteomes" id="UP000185839"/>
    </source>
</evidence>
<evidence type="ECO:0000313" key="1">
    <source>
        <dbReference type="EMBL" id="SIS43580.1"/>
    </source>
</evidence>
<dbReference type="EMBL" id="FTOI01000001">
    <property type="protein sequence ID" value="SIS43580.1"/>
    <property type="molecule type" value="Genomic_DNA"/>
</dbReference>
<protein>
    <recommendedName>
        <fullName evidence="3">ParE-like toxin of type II ParDE toxin-antitoxin system</fullName>
    </recommendedName>
</protein>
<dbReference type="AlphaFoldDB" id="A0A1N7J2K6"/>
<proteinExistence type="predicted"/>
<name>A0A1N7J2K6_9FLAO</name>
<gene>
    <name evidence="1" type="ORF">SAMN05421789_1013</name>
</gene>
<sequence length="105" mass="12672">MRVVFSKIANIHFNEILNELSEKWTEKQTRVFISEYEKVIENVKIKLVTYPYYSKKHQIHFALIGKKNVKCTLKFIQKITSFWFLISLRSKEIPKNYINCKKPFI</sequence>
<organism evidence="1 2">
    <name type="scientific">Kaistella chaponensis</name>
    <dbReference type="NCBI Taxonomy" id="713588"/>
    <lineage>
        <taxon>Bacteria</taxon>
        <taxon>Pseudomonadati</taxon>
        <taxon>Bacteroidota</taxon>
        <taxon>Flavobacteriia</taxon>
        <taxon>Flavobacteriales</taxon>
        <taxon>Weeksellaceae</taxon>
        <taxon>Chryseobacterium group</taxon>
        <taxon>Kaistella</taxon>
    </lineage>
</organism>
<dbReference type="STRING" id="713588.SAMN05421789_1013"/>
<keyword evidence="2" id="KW-1185">Reference proteome</keyword>
<dbReference type="Proteomes" id="UP000185839">
    <property type="component" value="Unassembled WGS sequence"/>
</dbReference>
<accession>A0A1N7J2K6</accession>